<gene>
    <name evidence="2" type="ORF">O6P33_07620</name>
</gene>
<dbReference type="Proteomes" id="UP001212189">
    <property type="component" value="Chromosome"/>
</dbReference>
<feature type="transmembrane region" description="Helical" evidence="1">
    <location>
        <begin position="62"/>
        <end position="81"/>
    </location>
</feature>
<dbReference type="InterPro" id="IPR021438">
    <property type="entry name" value="DUF3087"/>
</dbReference>
<keyword evidence="1" id="KW-0812">Transmembrane</keyword>
<evidence type="ECO:0000313" key="2">
    <source>
        <dbReference type="EMBL" id="WBE24250.1"/>
    </source>
</evidence>
<sequence>MSRQSPSSKSLASPFKLAKLDAEEYRQQTRKATWIIIVIFVALAMLLSSLLVMFYGEPGGNNFSLNATGVGAGVVVTVILVRKLLLQQPWMAANVYGWQLKRSLMSITNIMHNVTKGVEAQNIEAMKLLRFYQLGLLQMHQLDGNTGEASQMVHEIDKHKAQMEALGIDPDQQVLDPAWIDTVKNQYK</sequence>
<dbReference type="AlphaFoldDB" id="A0AAF0AIA0"/>
<dbReference type="RefSeq" id="WP_269817192.1">
    <property type="nucleotide sequence ID" value="NZ_CP114976.1"/>
</dbReference>
<reference evidence="2 3" key="1">
    <citation type="submission" date="2022-12" db="EMBL/GenBank/DDBJ databases">
        <title>Coexistence and Characterization of a Novel Tigecycline Resistance gene tet(X) variant and blaNDM-1 in a Pseudomonas caeni Isolate of Chicken Origin.</title>
        <authorList>
            <person name="Lu X."/>
            <person name="Zhang L."/>
            <person name="Li R."/>
            <person name="Wang Z."/>
        </authorList>
    </citation>
    <scope>NUCLEOTIDE SEQUENCE [LARGE SCALE GENOMIC DNA]</scope>
    <source>
        <strain evidence="2 3">CE14</strain>
    </source>
</reference>
<keyword evidence="1" id="KW-0472">Membrane</keyword>
<dbReference type="Pfam" id="PF11286">
    <property type="entry name" value="DUF3087"/>
    <property type="match status" value="1"/>
</dbReference>
<keyword evidence="3" id="KW-1185">Reference proteome</keyword>
<accession>A0AAF0AIA0</accession>
<protein>
    <submittedName>
        <fullName evidence="2">DUF3087 family protein</fullName>
    </submittedName>
</protein>
<feature type="transmembrane region" description="Helical" evidence="1">
    <location>
        <begin position="34"/>
        <end position="56"/>
    </location>
</feature>
<evidence type="ECO:0000256" key="1">
    <source>
        <dbReference type="SAM" id="Phobius"/>
    </source>
</evidence>
<evidence type="ECO:0000313" key="3">
    <source>
        <dbReference type="Proteomes" id="UP001212189"/>
    </source>
</evidence>
<name>A0AAF0AIA0_9GAMM</name>
<keyword evidence="1" id="KW-1133">Transmembrane helix</keyword>
<proteinExistence type="predicted"/>
<dbReference type="EMBL" id="CP114976">
    <property type="protein sequence ID" value="WBE24250.1"/>
    <property type="molecule type" value="Genomic_DNA"/>
</dbReference>
<organism evidence="2 3">
    <name type="scientific">Denitrificimonas caeni</name>
    <dbReference type="NCBI Taxonomy" id="521720"/>
    <lineage>
        <taxon>Bacteria</taxon>
        <taxon>Pseudomonadati</taxon>
        <taxon>Pseudomonadota</taxon>
        <taxon>Gammaproteobacteria</taxon>
        <taxon>Pseudomonadales</taxon>
        <taxon>Pseudomonadaceae</taxon>
        <taxon>Denitrificimonas</taxon>
    </lineage>
</organism>
<dbReference type="KEGG" id="dce:O6P33_07620"/>